<dbReference type="InterPro" id="IPR001810">
    <property type="entry name" value="F-box_dom"/>
</dbReference>
<evidence type="ECO:0000313" key="2">
    <source>
        <dbReference type="EMBL" id="KDQ11809.1"/>
    </source>
</evidence>
<dbReference type="EMBL" id="KL198055">
    <property type="protein sequence ID" value="KDQ11809.1"/>
    <property type="molecule type" value="Genomic_DNA"/>
</dbReference>
<dbReference type="InParanoid" id="A0A067M8E3"/>
<dbReference type="AlphaFoldDB" id="A0A067M8E3"/>
<protein>
    <recommendedName>
        <fullName evidence="1">F-box domain-containing protein</fullName>
    </recommendedName>
</protein>
<gene>
    <name evidence="2" type="ORF">BOTBODRAFT_67816</name>
</gene>
<evidence type="ECO:0000259" key="1">
    <source>
        <dbReference type="Pfam" id="PF12937"/>
    </source>
</evidence>
<evidence type="ECO:0000313" key="3">
    <source>
        <dbReference type="Proteomes" id="UP000027195"/>
    </source>
</evidence>
<organism evidence="2 3">
    <name type="scientific">Botryobasidium botryosum (strain FD-172 SS1)</name>
    <dbReference type="NCBI Taxonomy" id="930990"/>
    <lineage>
        <taxon>Eukaryota</taxon>
        <taxon>Fungi</taxon>
        <taxon>Dikarya</taxon>
        <taxon>Basidiomycota</taxon>
        <taxon>Agaricomycotina</taxon>
        <taxon>Agaricomycetes</taxon>
        <taxon>Cantharellales</taxon>
        <taxon>Botryobasidiaceae</taxon>
        <taxon>Botryobasidium</taxon>
    </lineage>
</organism>
<dbReference type="Proteomes" id="UP000027195">
    <property type="component" value="Unassembled WGS sequence"/>
</dbReference>
<proteinExistence type="predicted"/>
<dbReference type="SUPFAM" id="SSF81383">
    <property type="entry name" value="F-box domain"/>
    <property type="match status" value="1"/>
</dbReference>
<dbReference type="Pfam" id="PF12937">
    <property type="entry name" value="F-box-like"/>
    <property type="match status" value="1"/>
</dbReference>
<keyword evidence="3" id="KW-1185">Reference proteome</keyword>
<name>A0A067M8E3_BOTB1</name>
<feature type="non-terminal residue" evidence="2">
    <location>
        <position position="88"/>
    </location>
</feature>
<dbReference type="InterPro" id="IPR036047">
    <property type="entry name" value="F-box-like_dom_sf"/>
</dbReference>
<feature type="domain" description="F-box" evidence="1">
    <location>
        <begin position="8"/>
        <end position="49"/>
    </location>
</feature>
<dbReference type="HOGENOM" id="CLU_2474898_0_0_1"/>
<accession>A0A067M8E3</accession>
<dbReference type="Gene3D" id="1.20.1280.50">
    <property type="match status" value="1"/>
</dbReference>
<sequence length="88" mass="10338">MADSYAVNLPFDILPMIFKRLPTPDIYSCALANKACYAAAKPLIWSHIDHKNYTYLIRRPELAGYVYYATEDYSLWFNADTNHFDWHN</sequence>
<reference evidence="3" key="1">
    <citation type="journal article" date="2014" name="Proc. Natl. Acad. Sci. U.S.A.">
        <title>Extensive sampling of basidiomycete genomes demonstrates inadequacy of the white-rot/brown-rot paradigm for wood decay fungi.</title>
        <authorList>
            <person name="Riley R."/>
            <person name="Salamov A.A."/>
            <person name="Brown D.W."/>
            <person name="Nagy L.G."/>
            <person name="Floudas D."/>
            <person name="Held B.W."/>
            <person name="Levasseur A."/>
            <person name="Lombard V."/>
            <person name="Morin E."/>
            <person name="Otillar R."/>
            <person name="Lindquist E.A."/>
            <person name="Sun H."/>
            <person name="LaButti K.M."/>
            <person name="Schmutz J."/>
            <person name="Jabbour D."/>
            <person name="Luo H."/>
            <person name="Baker S.E."/>
            <person name="Pisabarro A.G."/>
            <person name="Walton J.D."/>
            <person name="Blanchette R.A."/>
            <person name="Henrissat B."/>
            <person name="Martin F."/>
            <person name="Cullen D."/>
            <person name="Hibbett D.S."/>
            <person name="Grigoriev I.V."/>
        </authorList>
    </citation>
    <scope>NUCLEOTIDE SEQUENCE [LARGE SCALE GENOMIC DNA]</scope>
    <source>
        <strain evidence="3">FD-172 SS1</strain>
    </source>
</reference>